<dbReference type="OrthoDB" id="108476at2"/>
<dbReference type="Gene3D" id="3.40.50.150">
    <property type="entry name" value="Vaccinia Virus protein VP39"/>
    <property type="match status" value="1"/>
</dbReference>
<proteinExistence type="predicted"/>
<dbReference type="Proteomes" id="UP000247696">
    <property type="component" value="Chromosome"/>
</dbReference>
<dbReference type="RefSeq" id="WP_066583200.1">
    <property type="nucleotide sequence ID" value="NZ_CABKVS010000001.1"/>
</dbReference>
<reference evidence="5" key="1">
    <citation type="submission" date="2017-11" db="EMBL/GenBank/DDBJ databases">
        <title>Otitis media/interna in a cat caused by the recently described species Corynebacterium provencense.</title>
        <authorList>
            <person name="Kittl S."/>
            <person name="Brodard I."/>
            <person name="Rychener L."/>
            <person name="Jores J."/>
            <person name="Roosje P."/>
            <person name="Gobeli Brawand S."/>
        </authorList>
    </citation>
    <scope>NUCLEOTIDE SEQUENCE [LARGE SCALE GENOMIC DNA]</scope>
    <source>
        <strain evidence="5">17KM38</strain>
    </source>
</reference>
<dbReference type="InterPro" id="IPR029063">
    <property type="entry name" value="SAM-dependent_MTases_sf"/>
</dbReference>
<feature type="binding site" evidence="2">
    <location>
        <position position="197"/>
    </location>
    <ligand>
        <name>S-adenosyl-L-methionine</name>
        <dbReference type="ChEBI" id="CHEBI:59789"/>
    </ligand>
</feature>
<evidence type="ECO:0000313" key="5">
    <source>
        <dbReference type="Proteomes" id="UP000247696"/>
    </source>
</evidence>
<dbReference type="InterPro" id="IPR013216">
    <property type="entry name" value="Methyltransf_11"/>
</dbReference>
<keyword evidence="1" id="KW-0862">Zinc</keyword>
<name>A0A2Z3YT70_9CORY</name>
<dbReference type="EC" id="2.1.1.188" evidence="4"/>
<organism evidence="4 5">
    <name type="scientific">Corynebacterium provencense</name>
    <dbReference type="NCBI Taxonomy" id="1737425"/>
    <lineage>
        <taxon>Bacteria</taxon>
        <taxon>Bacillati</taxon>
        <taxon>Actinomycetota</taxon>
        <taxon>Actinomycetes</taxon>
        <taxon>Mycobacteriales</taxon>
        <taxon>Corynebacteriaceae</taxon>
        <taxon>Corynebacterium</taxon>
    </lineage>
</organism>
<keyword evidence="1" id="KW-0479">Metal-binding</keyword>
<dbReference type="KEGG" id="cpre:Csp1_09980"/>
<dbReference type="Pfam" id="PF08241">
    <property type="entry name" value="Methyltransf_11"/>
    <property type="match status" value="1"/>
</dbReference>
<dbReference type="SUPFAM" id="SSF53335">
    <property type="entry name" value="S-adenosyl-L-methionine-dependent methyltransferases"/>
    <property type="match status" value="1"/>
</dbReference>
<feature type="binding site" evidence="2">
    <location>
        <begin position="109"/>
        <end position="110"/>
    </location>
    <ligand>
        <name>S-adenosyl-L-methionine</name>
        <dbReference type="ChEBI" id="CHEBI:59789"/>
    </ligand>
</feature>
<dbReference type="EMBL" id="CP024988">
    <property type="protein sequence ID" value="AWT25804.1"/>
    <property type="molecule type" value="Genomic_DNA"/>
</dbReference>
<sequence length="298" mass="31498">MLSDVIDLLADPVDGTPLRAGDGSWRTLVSESGHSYDVARQGYVTLAGGAGLRYTGDDADMITARESFLSGGHFAPFVEAVSDTVNDVLDDAHVTEDDRPAIVEIGAGTGYYLAHTLDSVPGSRGIGVDVSVPAAKRLASCHRRVGAVVADAWSRLPLRDGCIDVLTVIFAPRNAAEFSRVLTPEGQVVVLTPEAGHLAELRAPLGIIDVEAGKVDRMISQASGYLVPVGDPESIEFVMRLDQASIAAQIGMSPSARHIHPKVLAERIADLPPVMEVTARATVTRLGRDPRTLGFNGS</sequence>
<accession>A0A2Z3YT70</accession>
<dbReference type="AlphaFoldDB" id="A0A2Z3YT70"/>
<evidence type="ECO:0000256" key="2">
    <source>
        <dbReference type="PIRSR" id="PIRSR018249-2"/>
    </source>
</evidence>
<keyword evidence="4" id="KW-0808">Transferase</keyword>
<gene>
    <name evidence="4" type="primary">rlmAII</name>
    <name evidence="4" type="ORF">Csp1_09980</name>
</gene>
<feature type="binding site" evidence="1">
    <location>
        <position position="34"/>
    </location>
    <ligand>
        <name>Zn(2+)</name>
        <dbReference type="ChEBI" id="CHEBI:29105"/>
    </ligand>
</feature>
<keyword evidence="2" id="KW-0949">S-adenosyl-L-methionine</keyword>
<dbReference type="InterPro" id="IPR016718">
    <property type="entry name" value="rRNA_m1G-MeTrfase_A_prd"/>
</dbReference>
<protein>
    <submittedName>
        <fullName evidence="4">23S rRNA (Guanine(748)-N(1))-methyltransferase</fullName>
        <ecNumber evidence="4">2.1.1.188</ecNumber>
    </submittedName>
</protein>
<evidence type="ECO:0000256" key="1">
    <source>
        <dbReference type="PIRSR" id="PIRSR018249-1"/>
    </source>
</evidence>
<dbReference type="GO" id="GO:0046872">
    <property type="term" value="F:metal ion binding"/>
    <property type="evidence" value="ECO:0007669"/>
    <property type="project" value="UniProtKB-KW"/>
</dbReference>
<dbReference type="PIRSF" id="PIRSF018249">
    <property type="entry name" value="MyrA_prd"/>
    <property type="match status" value="1"/>
</dbReference>
<dbReference type="GO" id="GO:0052912">
    <property type="term" value="F:23S rRNA (guanine(748)-N(1))-methyltransferase activity"/>
    <property type="evidence" value="ECO:0007669"/>
    <property type="project" value="UniProtKB-EC"/>
</dbReference>
<dbReference type="STRING" id="1737425.GCA_900049755_00290"/>
<evidence type="ECO:0000259" key="3">
    <source>
        <dbReference type="Pfam" id="PF08241"/>
    </source>
</evidence>
<feature type="domain" description="Methyltransferase type 11" evidence="3">
    <location>
        <begin position="103"/>
        <end position="189"/>
    </location>
</feature>
<keyword evidence="5" id="KW-1185">Reference proteome</keyword>
<feature type="binding site" evidence="2">
    <location>
        <position position="74"/>
    </location>
    <ligand>
        <name>S-adenosyl-L-methionine</name>
        <dbReference type="ChEBI" id="CHEBI:59789"/>
    </ligand>
</feature>
<evidence type="ECO:0000313" key="4">
    <source>
        <dbReference type="EMBL" id="AWT25804.1"/>
    </source>
</evidence>
<keyword evidence="4" id="KW-0489">Methyltransferase</keyword>